<dbReference type="GO" id="GO:0071555">
    <property type="term" value="P:cell wall organization"/>
    <property type="evidence" value="ECO:0007669"/>
    <property type="project" value="UniProtKB-KW"/>
</dbReference>
<evidence type="ECO:0000256" key="8">
    <source>
        <dbReference type="ARBA" id="ARBA00022960"/>
    </source>
</evidence>
<evidence type="ECO:0000256" key="9">
    <source>
        <dbReference type="ARBA" id="ARBA00022984"/>
    </source>
</evidence>
<accession>A0A6G4UCC9</accession>
<dbReference type="GO" id="GO:0008955">
    <property type="term" value="F:peptidoglycan glycosyltransferase activity"/>
    <property type="evidence" value="ECO:0007669"/>
    <property type="project" value="UniProtKB-EC"/>
</dbReference>
<dbReference type="GO" id="GO:0006508">
    <property type="term" value="P:proteolysis"/>
    <property type="evidence" value="ECO:0007669"/>
    <property type="project" value="UniProtKB-KW"/>
</dbReference>
<evidence type="ECO:0000259" key="15">
    <source>
        <dbReference type="Pfam" id="PF00905"/>
    </source>
</evidence>
<proteinExistence type="inferred from homology"/>
<dbReference type="EMBL" id="JAAKZV010000287">
    <property type="protein sequence ID" value="NGN69370.1"/>
    <property type="molecule type" value="Genomic_DNA"/>
</dbReference>
<dbReference type="GO" id="GO:0009252">
    <property type="term" value="P:peptidoglycan biosynthetic process"/>
    <property type="evidence" value="ECO:0007669"/>
    <property type="project" value="UniProtKB-KW"/>
</dbReference>
<dbReference type="FunFam" id="1.10.3810.10:FF:000001">
    <property type="entry name" value="Penicillin-binding protein 1A"/>
    <property type="match status" value="1"/>
</dbReference>
<evidence type="ECO:0000256" key="1">
    <source>
        <dbReference type="ARBA" id="ARBA00007090"/>
    </source>
</evidence>
<keyword evidence="18" id="KW-1185">Reference proteome</keyword>
<feature type="region of interest" description="Disordered" evidence="14">
    <location>
        <begin position="641"/>
        <end position="711"/>
    </location>
</feature>
<keyword evidence="5" id="KW-0328">Glycosyltransferase</keyword>
<keyword evidence="10" id="KW-0511">Multifunctional enzyme</keyword>
<feature type="compositionally biased region" description="Low complexity" evidence="14">
    <location>
        <begin position="547"/>
        <end position="559"/>
    </location>
</feature>
<evidence type="ECO:0000256" key="3">
    <source>
        <dbReference type="ARBA" id="ARBA00022645"/>
    </source>
</evidence>
<dbReference type="SUPFAM" id="SSF53955">
    <property type="entry name" value="Lysozyme-like"/>
    <property type="match status" value="1"/>
</dbReference>
<dbReference type="InterPro" id="IPR023346">
    <property type="entry name" value="Lysozyme-like_dom_sf"/>
</dbReference>
<comment type="similarity">
    <text evidence="2">In the N-terminal section; belongs to the glycosyltransferase 51 family.</text>
</comment>
<evidence type="ECO:0000313" key="17">
    <source>
        <dbReference type="EMBL" id="NGN69370.1"/>
    </source>
</evidence>
<dbReference type="RefSeq" id="WP_165244246.1">
    <property type="nucleotide sequence ID" value="NZ_JAAKZV010000287.1"/>
</dbReference>
<dbReference type="InterPro" id="IPR012338">
    <property type="entry name" value="Beta-lactam/transpept-like"/>
</dbReference>
<keyword evidence="11" id="KW-0961">Cell wall biogenesis/degradation</keyword>
<evidence type="ECO:0000256" key="5">
    <source>
        <dbReference type="ARBA" id="ARBA00022676"/>
    </source>
</evidence>
<dbReference type="Gene3D" id="1.10.3810.10">
    <property type="entry name" value="Biosynthetic peptidoglycan transglycosylase-like"/>
    <property type="match status" value="1"/>
</dbReference>
<protein>
    <submittedName>
        <fullName evidence="17">Penicillin-binding protein</fullName>
    </submittedName>
</protein>
<dbReference type="AlphaFoldDB" id="A0A6G4UCC9"/>
<feature type="compositionally biased region" description="Acidic residues" evidence="14">
    <location>
        <begin position="690"/>
        <end position="700"/>
    </location>
</feature>
<dbReference type="GO" id="GO:0030288">
    <property type="term" value="C:outer membrane-bounded periplasmic space"/>
    <property type="evidence" value="ECO:0007669"/>
    <property type="project" value="TreeGrafter"/>
</dbReference>
<dbReference type="PANTHER" id="PTHR32282">
    <property type="entry name" value="BINDING PROTEIN TRANSPEPTIDASE, PUTATIVE-RELATED"/>
    <property type="match status" value="1"/>
</dbReference>
<dbReference type="InterPro" id="IPR036950">
    <property type="entry name" value="PBP_transglycosylase"/>
</dbReference>
<evidence type="ECO:0000256" key="10">
    <source>
        <dbReference type="ARBA" id="ARBA00023268"/>
    </source>
</evidence>
<evidence type="ECO:0000256" key="2">
    <source>
        <dbReference type="ARBA" id="ARBA00007739"/>
    </source>
</evidence>
<reference evidence="17 18" key="1">
    <citation type="submission" date="2020-02" db="EMBL/GenBank/DDBJ databases">
        <title>Whole-genome analyses of novel actinobacteria.</title>
        <authorList>
            <person name="Sahin N."/>
        </authorList>
    </citation>
    <scope>NUCLEOTIDE SEQUENCE [LARGE SCALE GENOMIC DNA]</scope>
    <source>
        <strain evidence="17 18">A7024</strain>
    </source>
</reference>
<comment type="caution">
    <text evidence="17">The sequence shown here is derived from an EMBL/GenBank/DDBJ whole genome shotgun (WGS) entry which is preliminary data.</text>
</comment>
<evidence type="ECO:0000256" key="11">
    <source>
        <dbReference type="ARBA" id="ARBA00023316"/>
    </source>
</evidence>
<keyword evidence="8" id="KW-0133">Cell shape</keyword>
<dbReference type="Gene3D" id="3.40.710.10">
    <property type="entry name" value="DD-peptidase/beta-lactamase superfamily"/>
    <property type="match status" value="1"/>
</dbReference>
<evidence type="ECO:0000313" key="18">
    <source>
        <dbReference type="Proteomes" id="UP000481583"/>
    </source>
</evidence>
<comment type="similarity">
    <text evidence="1">In the C-terminal section; belongs to the transpeptidase family.</text>
</comment>
<feature type="domain" description="Penicillin-binding protein transpeptidase" evidence="15">
    <location>
        <begin position="336"/>
        <end position="581"/>
    </location>
</feature>
<evidence type="ECO:0000256" key="4">
    <source>
        <dbReference type="ARBA" id="ARBA00022670"/>
    </source>
</evidence>
<keyword evidence="6" id="KW-0808">Transferase</keyword>
<keyword evidence="9" id="KW-0573">Peptidoglycan synthesis</keyword>
<keyword evidence="7" id="KW-0378">Hydrolase</keyword>
<dbReference type="InterPro" id="IPR001264">
    <property type="entry name" value="Glyco_trans_51"/>
</dbReference>
<sequence>MLPSLSTRRRRVLKWILLTAAALFVAGAGAVAYGYTTTKIPAANEAALAQNNTFLYADGSLLAKDGDVDRENMPLSRVPEHVRHAVLAAENRDFYHRPAVDPVAMARAGWKTLRGDGVQSGSTITQQYVKNLYLTQEQSVTRKAREIFMAVKVDQQMSKDDILEGYLNTSYYGRGAYGIQAAAHAYFGKDAEDLDVSEGAFLAAALNSPTAYDVVAHPENKKMVERRVTYVLDGMRKEHWLSAKGRKAAGLPELTEQGDDRGLSGQRGYLVEAVKSHLIDSGALTEKELAAGGYRITTTIQKPRQNALVKAVDDELVAKLSDSRKADQSVRAGAASIDPRNGEVVALYGGRDYAERYVSNATRRDYQVGSVFKPFVFTAALDKGATTADGQPIGPDTVYDGTSRRPVTGFAGYSPQNEDDISYGRISVQRATDASVNSVYAQMAQDTGPKAVRDTAVALGIPADTPDLNAYPSIALGPATASVLDITSAYASLAAHGQSHEPVFVKKLTRQGDEVALPEPEQKRAVSREAADTTTSVLQGVVEDGSGAAAQATGRPAAGKTGTGEHNRSAWFSGYTPELATSVALFGQDPKTGAQTSLHGALGEARINGGGYPTRIWAAYQEAALKGLPVTTFDLQDQEPVAPIVPPTEGPQAPVAPEPTDEPEPSREPETSAPPEIPDADPQDTPPAEPDPEEPTEPEQPDPAAPPEADL</sequence>
<comment type="catalytic activity">
    <reaction evidence="12">
        <text>Preferential cleavage: (Ac)2-L-Lys-D-Ala-|-D-Ala. Also transpeptidation of peptidyl-alanyl moieties that are N-acyl substituents of D-alanine.</text>
        <dbReference type="EC" id="3.4.16.4"/>
    </reaction>
</comment>
<evidence type="ECO:0000256" key="13">
    <source>
        <dbReference type="ARBA" id="ARBA00049902"/>
    </source>
</evidence>
<dbReference type="InterPro" id="IPR001460">
    <property type="entry name" value="PCN-bd_Tpept"/>
</dbReference>
<dbReference type="SUPFAM" id="SSF56601">
    <property type="entry name" value="beta-lactamase/transpeptidase-like"/>
    <property type="match status" value="1"/>
</dbReference>
<evidence type="ECO:0000256" key="7">
    <source>
        <dbReference type="ARBA" id="ARBA00022801"/>
    </source>
</evidence>
<comment type="catalytic activity">
    <reaction evidence="13">
        <text>[GlcNAc-(1-&gt;4)-Mur2Ac(oyl-L-Ala-gamma-D-Glu-L-Lys-D-Ala-D-Ala)](n)-di-trans,octa-cis-undecaprenyl diphosphate + beta-D-GlcNAc-(1-&gt;4)-Mur2Ac(oyl-L-Ala-gamma-D-Glu-L-Lys-D-Ala-D-Ala)-di-trans,octa-cis-undecaprenyl diphosphate = [GlcNAc-(1-&gt;4)-Mur2Ac(oyl-L-Ala-gamma-D-Glu-L-Lys-D-Ala-D-Ala)](n+1)-di-trans,octa-cis-undecaprenyl diphosphate + di-trans,octa-cis-undecaprenyl diphosphate + H(+)</text>
        <dbReference type="Rhea" id="RHEA:23708"/>
        <dbReference type="Rhea" id="RHEA-COMP:9602"/>
        <dbReference type="Rhea" id="RHEA-COMP:9603"/>
        <dbReference type="ChEBI" id="CHEBI:15378"/>
        <dbReference type="ChEBI" id="CHEBI:58405"/>
        <dbReference type="ChEBI" id="CHEBI:60033"/>
        <dbReference type="ChEBI" id="CHEBI:78435"/>
        <dbReference type="EC" id="2.4.99.28"/>
    </reaction>
</comment>
<dbReference type="Pfam" id="PF00905">
    <property type="entry name" value="Transpeptidase"/>
    <property type="match status" value="1"/>
</dbReference>
<dbReference type="GO" id="GO:0008658">
    <property type="term" value="F:penicillin binding"/>
    <property type="evidence" value="ECO:0007669"/>
    <property type="project" value="InterPro"/>
</dbReference>
<dbReference type="Pfam" id="PF00912">
    <property type="entry name" value="Transgly"/>
    <property type="match status" value="1"/>
</dbReference>
<feature type="region of interest" description="Disordered" evidence="14">
    <location>
        <begin position="545"/>
        <end position="568"/>
    </location>
</feature>
<evidence type="ECO:0000256" key="12">
    <source>
        <dbReference type="ARBA" id="ARBA00034000"/>
    </source>
</evidence>
<gene>
    <name evidence="17" type="ORF">G5C51_36470</name>
</gene>
<dbReference type="PANTHER" id="PTHR32282:SF34">
    <property type="entry name" value="PENICILLIN-BINDING PROTEIN 1A"/>
    <property type="match status" value="1"/>
</dbReference>
<keyword evidence="3" id="KW-0121">Carboxypeptidase</keyword>
<keyword evidence="4" id="KW-0645">Protease</keyword>
<evidence type="ECO:0000256" key="6">
    <source>
        <dbReference type="ARBA" id="ARBA00022679"/>
    </source>
</evidence>
<dbReference type="InterPro" id="IPR050396">
    <property type="entry name" value="Glycosyltr_51/Transpeptidase"/>
</dbReference>
<name>A0A6G4UCC9_9ACTN</name>
<feature type="compositionally biased region" description="Pro residues" evidence="14">
    <location>
        <begin position="701"/>
        <end position="711"/>
    </location>
</feature>
<dbReference type="GO" id="GO:0008360">
    <property type="term" value="P:regulation of cell shape"/>
    <property type="evidence" value="ECO:0007669"/>
    <property type="project" value="UniProtKB-KW"/>
</dbReference>
<evidence type="ECO:0000256" key="14">
    <source>
        <dbReference type="SAM" id="MobiDB-lite"/>
    </source>
</evidence>
<evidence type="ECO:0000259" key="16">
    <source>
        <dbReference type="Pfam" id="PF00912"/>
    </source>
</evidence>
<dbReference type="Proteomes" id="UP000481583">
    <property type="component" value="Unassembled WGS sequence"/>
</dbReference>
<feature type="compositionally biased region" description="Pro residues" evidence="14">
    <location>
        <begin position="643"/>
        <end position="657"/>
    </location>
</feature>
<feature type="domain" description="Glycosyl transferase family 51" evidence="16">
    <location>
        <begin position="67"/>
        <end position="235"/>
    </location>
</feature>
<dbReference type="GO" id="GO:0009002">
    <property type="term" value="F:serine-type D-Ala-D-Ala carboxypeptidase activity"/>
    <property type="evidence" value="ECO:0007669"/>
    <property type="project" value="UniProtKB-EC"/>
</dbReference>
<organism evidence="17 18">
    <name type="scientific">Streptomyces coryli</name>
    <dbReference type="NCBI Taxonomy" id="1128680"/>
    <lineage>
        <taxon>Bacteria</taxon>
        <taxon>Bacillati</taxon>
        <taxon>Actinomycetota</taxon>
        <taxon>Actinomycetes</taxon>
        <taxon>Kitasatosporales</taxon>
        <taxon>Streptomycetaceae</taxon>
        <taxon>Streptomyces</taxon>
    </lineage>
</organism>